<evidence type="ECO:0000313" key="3">
    <source>
        <dbReference type="EMBL" id="MBK9717120.1"/>
    </source>
</evidence>
<dbReference type="Pfam" id="PF18962">
    <property type="entry name" value="Por_Secre_tail"/>
    <property type="match status" value="1"/>
</dbReference>
<dbReference type="EMBL" id="JADKFW010000004">
    <property type="protein sequence ID" value="MBK9717120.1"/>
    <property type="molecule type" value="Genomic_DNA"/>
</dbReference>
<reference evidence="3 4" key="1">
    <citation type="submission" date="2020-10" db="EMBL/GenBank/DDBJ databases">
        <title>Connecting structure to function with the recovery of over 1000 high-quality activated sludge metagenome-assembled genomes encoding full-length rRNA genes using long-read sequencing.</title>
        <authorList>
            <person name="Singleton C.M."/>
            <person name="Petriglieri F."/>
            <person name="Kristensen J.M."/>
            <person name="Kirkegaard R.H."/>
            <person name="Michaelsen T.Y."/>
            <person name="Andersen M.H."/>
            <person name="Karst S.M."/>
            <person name="Dueholm M.S."/>
            <person name="Nielsen P.H."/>
            <person name="Albertsen M."/>
        </authorList>
    </citation>
    <scope>NUCLEOTIDE SEQUENCE [LARGE SCALE GENOMIC DNA]</scope>
    <source>
        <strain evidence="3">Ribe_18-Q3-R11-54_BAT3C.373</strain>
    </source>
</reference>
<protein>
    <submittedName>
        <fullName evidence="3">T9SS type A sorting domain-containing protein</fullName>
    </submittedName>
</protein>
<dbReference type="AlphaFoldDB" id="A0A9D7S748"/>
<keyword evidence="1" id="KW-0732">Signal</keyword>
<dbReference type="NCBIfam" id="TIGR04183">
    <property type="entry name" value="Por_Secre_tail"/>
    <property type="match status" value="1"/>
</dbReference>
<comment type="caution">
    <text evidence="3">The sequence shown here is derived from an EMBL/GenBank/DDBJ whole genome shotgun (WGS) entry which is preliminary data.</text>
</comment>
<organism evidence="3 4">
    <name type="scientific">Candidatus Defluviibacterium haderslevense</name>
    <dbReference type="NCBI Taxonomy" id="2981993"/>
    <lineage>
        <taxon>Bacteria</taxon>
        <taxon>Pseudomonadati</taxon>
        <taxon>Bacteroidota</taxon>
        <taxon>Saprospiria</taxon>
        <taxon>Saprospirales</taxon>
        <taxon>Saprospiraceae</taxon>
        <taxon>Candidatus Defluviibacterium</taxon>
    </lineage>
</organism>
<dbReference type="Proteomes" id="UP000808349">
    <property type="component" value="Unassembled WGS sequence"/>
</dbReference>
<sequence length="293" mass="33485">MKTKLLFAFCLLTLVVKYSFSQAYMPMLNNSSWNIIETYGTQKMNRVIKPGIDYYLNSSKYSTFIDPTISGRNNEVCLREDTSSRKVYRIIDGEDHLLYDFSLQVGDSILLENGWYYRVASITNINVIGGTRRWINLIHYTGNVPESAGVWIEGVGSYHHPLIPFYKLPSDPVYRLSCSAQNGISIYNWGIARGTTPSDCSILLNQKDISNLEQDLTFSPNPFKTELLITTTQNFENTTLKLINSYGQLVKEINNINGQNIFIQRDNMNIGIYLCQLIQNEKLITTKKIIIID</sequence>
<feature type="signal peptide" evidence="1">
    <location>
        <begin position="1"/>
        <end position="23"/>
    </location>
</feature>
<evidence type="ECO:0000256" key="1">
    <source>
        <dbReference type="SAM" id="SignalP"/>
    </source>
</evidence>
<feature type="chain" id="PRO_5039593439" evidence="1">
    <location>
        <begin position="24"/>
        <end position="293"/>
    </location>
</feature>
<evidence type="ECO:0000259" key="2">
    <source>
        <dbReference type="Pfam" id="PF18962"/>
    </source>
</evidence>
<evidence type="ECO:0000313" key="4">
    <source>
        <dbReference type="Proteomes" id="UP000808349"/>
    </source>
</evidence>
<dbReference type="InterPro" id="IPR026444">
    <property type="entry name" value="Secre_tail"/>
</dbReference>
<feature type="domain" description="Secretion system C-terminal sorting" evidence="2">
    <location>
        <begin position="220"/>
        <end position="291"/>
    </location>
</feature>
<gene>
    <name evidence="3" type="ORF">IPO85_06340</name>
</gene>
<proteinExistence type="predicted"/>
<name>A0A9D7S748_9BACT</name>
<accession>A0A9D7S748</accession>